<reference evidence="2" key="2">
    <citation type="journal article" date="2021" name="Genome Biol. Evol.">
        <title>Developing a high-quality reference genome for a parasitic bivalve with doubly uniparental inheritance (Bivalvia: Unionida).</title>
        <authorList>
            <person name="Smith C.H."/>
        </authorList>
    </citation>
    <scope>NUCLEOTIDE SEQUENCE</scope>
    <source>
        <strain evidence="2">CHS0354</strain>
        <tissue evidence="2">Mantle</tissue>
    </source>
</reference>
<evidence type="ECO:0008006" key="4">
    <source>
        <dbReference type="Google" id="ProtNLM"/>
    </source>
</evidence>
<name>A0AAE0T4A4_9BIVA</name>
<reference evidence="2" key="1">
    <citation type="journal article" date="2021" name="Genome Biol. Evol.">
        <title>A High-Quality Reference Genome for a Parasitic Bivalve with Doubly Uniparental Inheritance (Bivalvia: Unionida).</title>
        <authorList>
            <person name="Smith C.H."/>
        </authorList>
    </citation>
    <scope>NUCLEOTIDE SEQUENCE</scope>
    <source>
        <strain evidence="2">CHS0354</strain>
    </source>
</reference>
<comment type="caution">
    <text evidence="2">The sequence shown here is derived from an EMBL/GenBank/DDBJ whole genome shotgun (WGS) entry which is preliminary data.</text>
</comment>
<keyword evidence="1" id="KW-0812">Transmembrane</keyword>
<keyword evidence="1" id="KW-1133">Transmembrane helix</keyword>
<evidence type="ECO:0000256" key="1">
    <source>
        <dbReference type="SAM" id="Phobius"/>
    </source>
</evidence>
<reference evidence="2" key="3">
    <citation type="submission" date="2023-05" db="EMBL/GenBank/DDBJ databases">
        <authorList>
            <person name="Smith C.H."/>
        </authorList>
    </citation>
    <scope>NUCLEOTIDE SEQUENCE</scope>
    <source>
        <strain evidence="2">CHS0354</strain>
        <tissue evidence="2">Mantle</tissue>
    </source>
</reference>
<keyword evidence="1" id="KW-0472">Membrane</keyword>
<accession>A0AAE0T4A4</accession>
<organism evidence="2 3">
    <name type="scientific">Potamilus streckersoni</name>
    <dbReference type="NCBI Taxonomy" id="2493646"/>
    <lineage>
        <taxon>Eukaryota</taxon>
        <taxon>Metazoa</taxon>
        <taxon>Spiralia</taxon>
        <taxon>Lophotrochozoa</taxon>
        <taxon>Mollusca</taxon>
        <taxon>Bivalvia</taxon>
        <taxon>Autobranchia</taxon>
        <taxon>Heteroconchia</taxon>
        <taxon>Palaeoheterodonta</taxon>
        <taxon>Unionida</taxon>
        <taxon>Unionoidea</taxon>
        <taxon>Unionidae</taxon>
        <taxon>Ambleminae</taxon>
        <taxon>Lampsilini</taxon>
        <taxon>Potamilus</taxon>
    </lineage>
</organism>
<gene>
    <name evidence="2" type="ORF">CHS0354_016770</name>
</gene>
<feature type="transmembrane region" description="Helical" evidence="1">
    <location>
        <begin position="160"/>
        <end position="184"/>
    </location>
</feature>
<evidence type="ECO:0000313" key="2">
    <source>
        <dbReference type="EMBL" id="KAK3602963.1"/>
    </source>
</evidence>
<keyword evidence="3" id="KW-1185">Reference proteome</keyword>
<protein>
    <recommendedName>
        <fullName evidence="4">Fibronectin type-III domain-containing protein</fullName>
    </recommendedName>
</protein>
<proteinExistence type="predicted"/>
<evidence type="ECO:0000313" key="3">
    <source>
        <dbReference type="Proteomes" id="UP001195483"/>
    </source>
</evidence>
<dbReference type="Proteomes" id="UP001195483">
    <property type="component" value="Unassembled WGS sequence"/>
</dbReference>
<dbReference type="EMBL" id="JAEAOA010001032">
    <property type="protein sequence ID" value="KAK3602963.1"/>
    <property type="molecule type" value="Genomic_DNA"/>
</dbReference>
<dbReference type="AlphaFoldDB" id="A0AAE0T4A4"/>
<sequence>MASHSLLGLFLQEQLPTVNVIFFGGDGELGSLMRNYLKIRVRQTRSRLRMAPGIDYHMLVKAPLHVLIEVECNNDTQSMKQTALSTACPGIIQNHNVSKQDLVTMKHNINTLDPDTVYWVSVAAVSQYGKGYTADLNVTTLHEGEINVSSHSESNSMTTIIIVSIACSTLMVIALLAAGTVIIIKRKRASRCKSDTDAGSTYMDLPCKTDENHYDTLAVTSIN</sequence>